<sequence>MTAKNSVSKPATGTASPPAEVDVLIVGAGVSGISAACHLQQMHPQRTFALLEARNATGGTWDQFRYPGIRSDSDLQTFGYRFKPWTGNKSLAPGADILGYIREAADEHGLADHTWTSHRVDAADWSSEDLRWHVTVTNTETDTTFTVKATWLSTAAGFFSQDSAYIPDFPGRDDFKGTFLHPQFWPEDLDVRGKKVVVIGSGATAATLVPAIADDVEHVTMLQRSPGYILPFPDVDPIANGLRKAFGAKAGHAIARWKNIQLYVGMYRISQRYPGLARKFIRKLQESYLGADFDYDTHLTPRYNPWDQRMCLVPNGDFLKSVGAGKASIVTGHIDRITEKGILLKSGEELEADIIVSATGFDIQPFGNIRISVDGDAKPFGERISFRGMMLSDVPNFSYVIGYTTNSWTLKSDLVAEHVCRILTMLDEAGAVACVPRPPADMETEQFSPHFRPGYIERNVHLFPKQGDRAPWRSPVVYDEDVREMKYKPVVSRDLELLYRANALALGVDDKAEVSA</sequence>
<accession>A0ABM9ME02</accession>
<keyword evidence="6" id="KW-0503">Monooxygenase</keyword>
<dbReference type="InterPro" id="IPR051820">
    <property type="entry name" value="FAD-binding_MO"/>
</dbReference>
<comment type="cofactor">
    <cofactor evidence="1">
        <name>FAD</name>
        <dbReference type="ChEBI" id="CHEBI:57692"/>
    </cofactor>
</comment>
<evidence type="ECO:0000256" key="5">
    <source>
        <dbReference type="ARBA" id="ARBA00023002"/>
    </source>
</evidence>
<gene>
    <name evidence="7" type="ORF">MU0050_002336</name>
</gene>
<dbReference type="Gene3D" id="3.50.50.60">
    <property type="entry name" value="FAD/NAD(P)-binding domain"/>
    <property type="match status" value="2"/>
</dbReference>
<keyword evidence="8" id="KW-1185">Reference proteome</keyword>
<dbReference type="EC" id="1.14.13.-" evidence="7"/>
<keyword evidence="4" id="KW-0274">FAD</keyword>
<dbReference type="Pfam" id="PF13450">
    <property type="entry name" value="NAD_binding_8"/>
    <property type="match status" value="1"/>
</dbReference>
<dbReference type="PANTHER" id="PTHR43872">
    <property type="entry name" value="MONOOXYGENASE, PUTATIVE (AFU_ORTHOLOGUE AFUA_8G02570)-RELATED"/>
    <property type="match status" value="1"/>
</dbReference>
<dbReference type="SUPFAM" id="SSF51905">
    <property type="entry name" value="FAD/NAD(P)-binding domain"/>
    <property type="match status" value="1"/>
</dbReference>
<keyword evidence="3" id="KW-0285">Flavoprotein</keyword>
<evidence type="ECO:0000256" key="2">
    <source>
        <dbReference type="ARBA" id="ARBA00010139"/>
    </source>
</evidence>
<proteinExistence type="inferred from homology"/>
<evidence type="ECO:0000256" key="3">
    <source>
        <dbReference type="ARBA" id="ARBA00022630"/>
    </source>
</evidence>
<dbReference type="InterPro" id="IPR020946">
    <property type="entry name" value="Flavin_mOase-like"/>
</dbReference>
<dbReference type="Pfam" id="PF00743">
    <property type="entry name" value="FMO-like"/>
    <property type="match status" value="1"/>
</dbReference>
<dbReference type="PANTHER" id="PTHR43872:SF1">
    <property type="entry name" value="MONOOXYGENASE, PUTATIVE (AFU_ORTHOLOGUE AFUA_8G02570)-RELATED"/>
    <property type="match status" value="1"/>
</dbReference>
<comment type="similarity">
    <text evidence="2">Belongs to the FAD-binding monooxygenase family.</text>
</comment>
<organism evidence="7 8">
    <name type="scientific">[Mycobacterium] wendilense</name>
    <dbReference type="NCBI Taxonomy" id="3064284"/>
    <lineage>
        <taxon>Bacteria</taxon>
        <taxon>Bacillati</taxon>
        <taxon>Actinomycetota</taxon>
        <taxon>Actinomycetes</taxon>
        <taxon>Mycobacteriales</taxon>
        <taxon>Mycobacteriaceae</taxon>
        <taxon>Mycolicibacter</taxon>
    </lineage>
</organism>
<name>A0ABM9ME02_9MYCO</name>
<evidence type="ECO:0000256" key="1">
    <source>
        <dbReference type="ARBA" id="ARBA00001974"/>
    </source>
</evidence>
<dbReference type="InterPro" id="IPR036188">
    <property type="entry name" value="FAD/NAD-bd_sf"/>
</dbReference>
<reference evidence="7 8" key="1">
    <citation type="submission" date="2023-08" db="EMBL/GenBank/DDBJ databases">
        <authorList>
            <person name="Folkvardsen B D."/>
            <person name="Norman A."/>
        </authorList>
    </citation>
    <scope>NUCLEOTIDE SEQUENCE [LARGE SCALE GENOMIC DNA]</scope>
    <source>
        <strain evidence="7 8">Mu0050</strain>
    </source>
</reference>
<dbReference type="EMBL" id="OY726395">
    <property type="protein sequence ID" value="CAJ1582901.1"/>
    <property type="molecule type" value="Genomic_DNA"/>
</dbReference>
<evidence type="ECO:0000256" key="4">
    <source>
        <dbReference type="ARBA" id="ARBA00022827"/>
    </source>
</evidence>
<dbReference type="GO" id="GO:0016491">
    <property type="term" value="F:oxidoreductase activity"/>
    <property type="evidence" value="ECO:0007669"/>
    <property type="project" value="UniProtKB-KW"/>
</dbReference>
<evidence type="ECO:0000313" key="7">
    <source>
        <dbReference type="EMBL" id="CAJ1582901.1"/>
    </source>
</evidence>
<keyword evidence="5 7" id="KW-0560">Oxidoreductase</keyword>
<protein>
    <submittedName>
        <fullName evidence="7">NAD(P)/FAD-dependent oxidoreductase</fullName>
        <ecNumber evidence="7">1.14.13.-</ecNumber>
    </submittedName>
</protein>
<evidence type="ECO:0000256" key="6">
    <source>
        <dbReference type="ARBA" id="ARBA00023033"/>
    </source>
</evidence>
<evidence type="ECO:0000313" key="8">
    <source>
        <dbReference type="Proteomes" id="UP001190466"/>
    </source>
</evidence>
<dbReference type="RefSeq" id="WP_316516819.1">
    <property type="nucleotide sequence ID" value="NZ_OY726395.1"/>
</dbReference>
<dbReference type="Proteomes" id="UP001190466">
    <property type="component" value="Chromosome"/>
</dbReference>